<protein>
    <recommendedName>
        <fullName evidence="3">HECT-type E3 ubiquitin transferase</fullName>
        <ecNumber evidence="3">2.3.2.26</ecNumber>
    </recommendedName>
</protein>
<accession>A0A067BFA0</accession>
<comment type="catalytic activity">
    <reaction evidence="1">
        <text>S-ubiquitinyl-[E2 ubiquitin-conjugating enzyme]-L-cysteine + [acceptor protein]-L-lysine = [E2 ubiquitin-conjugating enzyme]-L-cysteine + N(6)-ubiquitinyl-[acceptor protein]-L-lysine.</text>
        <dbReference type="EC" id="2.3.2.26"/>
    </reaction>
</comment>
<evidence type="ECO:0000256" key="5">
    <source>
        <dbReference type="ARBA" id="ARBA00022786"/>
    </source>
</evidence>
<keyword evidence="9" id="KW-1185">Reference proteome</keyword>
<dbReference type="Proteomes" id="UP000030745">
    <property type="component" value="Unassembled WGS sequence"/>
</dbReference>
<gene>
    <name evidence="8" type="ORF">SPRG_17520</name>
</gene>
<dbReference type="RefSeq" id="XP_012212235.1">
    <property type="nucleotide sequence ID" value="XM_012356845.1"/>
</dbReference>
<dbReference type="OrthoDB" id="8068875at2759"/>
<dbReference type="GO" id="GO:0005737">
    <property type="term" value="C:cytoplasm"/>
    <property type="evidence" value="ECO:0007669"/>
    <property type="project" value="TreeGrafter"/>
</dbReference>
<dbReference type="EC" id="2.3.2.26" evidence="3"/>
<dbReference type="VEuPathDB" id="FungiDB:SPRG_17520"/>
<organism evidence="8 9">
    <name type="scientific">Saprolegnia parasitica (strain CBS 223.65)</name>
    <dbReference type="NCBI Taxonomy" id="695850"/>
    <lineage>
        <taxon>Eukaryota</taxon>
        <taxon>Sar</taxon>
        <taxon>Stramenopiles</taxon>
        <taxon>Oomycota</taxon>
        <taxon>Saprolegniomycetes</taxon>
        <taxon>Saprolegniales</taxon>
        <taxon>Saprolegniaceae</taxon>
        <taxon>Saprolegnia</taxon>
    </lineage>
</organism>
<keyword evidence="4" id="KW-0808">Transferase</keyword>
<dbReference type="PANTHER" id="PTHR11254">
    <property type="entry name" value="HECT DOMAIN UBIQUITIN-PROTEIN LIGASE"/>
    <property type="match status" value="1"/>
</dbReference>
<proteinExistence type="predicted"/>
<evidence type="ECO:0000256" key="6">
    <source>
        <dbReference type="PROSITE-ProRule" id="PRU00104"/>
    </source>
</evidence>
<evidence type="ECO:0000256" key="2">
    <source>
        <dbReference type="ARBA" id="ARBA00004906"/>
    </source>
</evidence>
<dbReference type="GeneID" id="24139059"/>
<dbReference type="SUPFAM" id="SSF56204">
    <property type="entry name" value="Hect, E3 ligase catalytic domain"/>
    <property type="match status" value="1"/>
</dbReference>
<dbReference type="PROSITE" id="PS50237">
    <property type="entry name" value="HECT"/>
    <property type="match status" value="1"/>
</dbReference>
<dbReference type="Pfam" id="PF00632">
    <property type="entry name" value="HECT"/>
    <property type="match status" value="1"/>
</dbReference>
<dbReference type="GO" id="GO:0006511">
    <property type="term" value="P:ubiquitin-dependent protein catabolic process"/>
    <property type="evidence" value="ECO:0007669"/>
    <property type="project" value="TreeGrafter"/>
</dbReference>
<keyword evidence="5 6" id="KW-0833">Ubl conjugation pathway</keyword>
<evidence type="ECO:0000259" key="7">
    <source>
        <dbReference type="PROSITE" id="PS50237"/>
    </source>
</evidence>
<dbReference type="AlphaFoldDB" id="A0A067BFA0"/>
<dbReference type="OMA" id="ENIWSHA"/>
<evidence type="ECO:0000256" key="3">
    <source>
        <dbReference type="ARBA" id="ARBA00012485"/>
    </source>
</evidence>
<dbReference type="PANTHER" id="PTHR11254:SF440">
    <property type="entry name" value="E3 UBIQUITIN-PROTEIN LIGASE NEDD-4"/>
    <property type="match status" value="1"/>
</dbReference>
<dbReference type="GO" id="GO:0016567">
    <property type="term" value="P:protein ubiquitination"/>
    <property type="evidence" value="ECO:0007669"/>
    <property type="project" value="TreeGrafter"/>
</dbReference>
<dbReference type="InterPro" id="IPR050409">
    <property type="entry name" value="E3_ubiq-protein_ligase"/>
</dbReference>
<evidence type="ECO:0000313" key="8">
    <source>
        <dbReference type="EMBL" id="KDO17059.1"/>
    </source>
</evidence>
<dbReference type="Gene3D" id="3.90.1750.10">
    <property type="entry name" value="Hect, E3 ligase catalytic domains"/>
    <property type="match status" value="1"/>
</dbReference>
<feature type="active site" description="Glycyl thioester intermediate" evidence="6">
    <location>
        <position position="133"/>
    </location>
</feature>
<dbReference type="KEGG" id="spar:SPRG_17520"/>
<sequence>MYVDAMVRHLLSGQWSQQIRRLVRAFHAELPHELVSVLDYKELELLLCGTPDIDLDDWRAHTIVSRSLQCTTTPAWFWDVLEFDMSAADRTELLHFTTATRFKGLTSYDGKPCLFTLQSTTYSRGWLAKVHTCFNRIDLPLYPTRGLVRNVLFMLLGVESMAFTLE</sequence>
<comment type="pathway">
    <text evidence="2">Protein modification; protein ubiquitination.</text>
</comment>
<dbReference type="InterPro" id="IPR035983">
    <property type="entry name" value="Hect_E3_ubiquitin_ligase"/>
</dbReference>
<dbReference type="Gene3D" id="3.30.2160.10">
    <property type="entry name" value="Hect, E3 ligase catalytic domain"/>
    <property type="match status" value="1"/>
</dbReference>
<name>A0A067BFA0_SAPPC</name>
<evidence type="ECO:0000256" key="1">
    <source>
        <dbReference type="ARBA" id="ARBA00000885"/>
    </source>
</evidence>
<evidence type="ECO:0000256" key="4">
    <source>
        <dbReference type="ARBA" id="ARBA00022679"/>
    </source>
</evidence>
<feature type="domain" description="HECT" evidence="7">
    <location>
        <begin position="1"/>
        <end position="166"/>
    </location>
</feature>
<dbReference type="InterPro" id="IPR000569">
    <property type="entry name" value="HECT_dom"/>
</dbReference>
<reference evidence="8 9" key="1">
    <citation type="journal article" date="2013" name="PLoS Genet.">
        <title>Distinctive expansion of potential virulence genes in the genome of the oomycete fish pathogen Saprolegnia parasitica.</title>
        <authorList>
            <person name="Jiang R.H."/>
            <person name="de Bruijn I."/>
            <person name="Haas B.J."/>
            <person name="Belmonte R."/>
            <person name="Lobach L."/>
            <person name="Christie J."/>
            <person name="van den Ackerveken G."/>
            <person name="Bottin A."/>
            <person name="Bulone V."/>
            <person name="Diaz-Moreno S.M."/>
            <person name="Dumas B."/>
            <person name="Fan L."/>
            <person name="Gaulin E."/>
            <person name="Govers F."/>
            <person name="Grenville-Briggs L.J."/>
            <person name="Horner N.R."/>
            <person name="Levin J.Z."/>
            <person name="Mammella M."/>
            <person name="Meijer H.J."/>
            <person name="Morris P."/>
            <person name="Nusbaum C."/>
            <person name="Oome S."/>
            <person name="Phillips A.J."/>
            <person name="van Rooyen D."/>
            <person name="Rzeszutek E."/>
            <person name="Saraiva M."/>
            <person name="Secombes C.J."/>
            <person name="Seidl M.F."/>
            <person name="Snel B."/>
            <person name="Stassen J.H."/>
            <person name="Sykes S."/>
            <person name="Tripathy S."/>
            <person name="van den Berg H."/>
            <person name="Vega-Arreguin J.C."/>
            <person name="Wawra S."/>
            <person name="Young S.K."/>
            <person name="Zeng Q."/>
            <person name="Dieguez-Uribeondo J."/>
            <person name="Russ C."/>
            <person name="Tyler B.M."/>
            <person name="van West P."/>
        </authorList>
    </citation>
    <scope>NUCLEOTIDE SEQUENCE [LARGE SCALE GENOMIC DNA]</scope>
    <source>
        <strain evidence="8 9">CBS 223.65</strain>
    </source>
</reference>
<dbReference type="STRING" id="695850.A0A067BFA0"/>
<evidence type="ECO:0000313" key="9">
    <source>
        <dbReference type="Proteomes" id="UP000030745"/>
    </source>
</evidence>
<dbReference type="EMBL" id="KK583799">
    <property type="protein sequence ID" value="KDO17059.1"/>
    <property type="molecule type" value="Genomic_DNA"/>
</dbReference>
<dbReference type="Gene3D" id="3.30.2410.10">
    <property type="entry name" value="Hect, E3 ligase catalytic domain"/>
    <property type="match status" value="1"/>
</dbReference>
<dbReference type="GO" id="GO:0061630">
    <property type="term" value="F:ubiquitin protein ligase activity"/>
    <property type="evidence" value="ECO:0007669"/>
    <property type="project" value="UniProtKB-EC"/>
</dbReference>